<sequence length="744" mass="86719">MSGIDIDKARALDLGITFVGDEWKCLQEDDITVSILSGGFSGRLYIVEDVSNSSNKNPNKKFLVRLYGGKLIDKDDVCKAGKCETSEGIVFFANAMKGLGPKLLGVFDGGRVEEFVPSHRINEVDLSDENTERELIRKLARFHALQVPVSKKKRDLLYISATYQDEYIRENILKIINRLDLSCDCIEYLDEDYEDEHSFLRSFEAKVGGRLVFCHGDLNRNNILYRDTPDQFNERVMLIDYELAATDYRGTDLSLWLMNRMFSLNEDGSFQQVTDWPDINHRRMLVTEYLNETRKLNYFEFDENGIDTVDHVLMEIDFFTMYGMQLVKGFFKRMANNEFFHQQSDVLLRSWISFIPSSGKIYAQHKKYFIENYSKARALDLGITFVGDEWKCLQEDDITVNILSGGFSGRLYIVEDVSSTSNKNPNKKFLVRLYGGKLIDKDDVCKAGKCETSEGIVFFANAMKGLGPKLLGVFDGGRVEEFVPSHRINEVDLSDENTERELIRKLARFHALQVPVSKKKRDLLYISATYQDEYVRENILKITDRLDLSYDYIEYLDEDYEDEHSFLRSFEAKVGGRLVLCHGDLNRNNILYRDTPDQFNERVMLIDYELAATDYRGTDLGLWMMNRMFSMNEDGSFEQVTDWPDINHRRMLVTEYLNETRKLNYFEFDENGIDSIDHVLMEIDFFVMYCMQLIKGFFKRMPNNEFFHQQSDVLLRSWISFIPSSGKIYAQHKKYFIENYSKVL</sequence>
<dbReference type="GO" id="GO:0006646">
    <property type="term" value="P:phosphatidylethanolamine biosynthetic process"/>
    <property type="evidence" value="ECO:0007669"/>
    <property type="project" value="TreeGrafter"/>
</dbReference>
<dbReference type="Pfam" id="PF01633">
    <property type="entry name" value="Choline_kinase"/>
    <property type="match status" value="2"/>
</dbReference>
<keyword evidence="1" id="KW-0594">Phospholipid biosynthesis</keyword>
<dbReference type="GO" id="GO:0004305">
    <property type="term" value="F:ethanolamine kinase activity"/>
    <property type="evidence" value="ECO:0007669"/>
    <property type="project" value="TreeGrafter"/>
</dbReference>
<dbReference type="OrthoDB" id="5796092at2759"/>
<proteinExistence type="inferred from homology"/>
<protein>
    <submittedName>
        <fullName evidence="4">Choline kinase alpha</fullName>
    </submittedName>
</protein>
<evidence type="ECO:0000256" key="2">
    <source>
        <dbReference type="ARBA" id="ARBA00023264"/>
    </source>
</evidence>
<dbReference type="Proteomes" id="UP001151699">
    <property type="component" value="Chromosome A"/>
</dbReference>
<dbReference type="EMBL" id="WJQU01000001">
    <property type="protein sequence ID" value="KAJ6646205.1"/>
    <property type="molecule type" value="Genomic_DNA"/>
</dbReference>
<dbReference type="GO" id="GO:0005737">
    <property type="term" value="C:cytoplasm"/>
    <property type="evidence" value="ECO:0007669"/>
    <property type="project" value="TreeGrafter"/>
</dbReference>
<keyword evidence="2" id="KW-1208">Phospholipid metabolism</keyword>
<dbReference type="GO" id="GO:0004103">
    <property type="term" value="F:choline kinase activity"/>
    <property type="evidence" value="ECO:0007669"/>
    <property type="project" value="TreeGrafter"/>
</dbReference>
<reference evidence="4" key="1">
    <citation type="submission" date="2022-07" db="EMBL/GenBank/DDBJ databases">
        <authorList>
            <person name="Trinca V."/>
            <person name="Uliana J.V.C."/>
            <person name="Torres T.T."/>
            <person name="Ward R.J."/>
            <person name="Monesi N."/>
        </authorList>
    </citation>
    <scope>NUCLEOTIDE SEQUENCE</scope>
    <source>
        <strain evidence="4">HSMRA1968</strain>
        <tissue evidence="4">Whole embryos</tissue>
    </source>
</reference>
<dbReference type="PANTHER" id="PTHR22603">
    <property type="entry name" value="CHOLINE/ETHANOALAMINE KINASE"/>
    <property type="match status" value="1"/>
</dbReference>
<keyword evidence="4" id="KW-0418">Kinase</keyword>
<dbReference type="Gene3D" id="3.30.200.20">
    <property type="entry name" value="Phosphorylase Kinase, domain 1"/>
    <property type="match status" value="2"/>
</dbReference>
<keyword evidence="1" id="KW-0444">Lipid biosynthesis</keyword>
<name>A0A9Q0S7D2_9DIPT</name>
<dbReference type="Gene3D" id="3.90.1200.10">
    <property type="match status" value="2"/>
</dbReference>
<comment type="similarity">
    <text evidence="3">Belongs to the choline/ethanolamine kinase family.</text>
</comment>
<evidence type="ECO:0000256" key="1">
    <source>
        <dbReference type="ARBA" id="ARBA00023209"/>
    </source>
</evidence>
<dbReference type="PANTHER" id="PTHR22603:SF93">
    <property type="entry name" value="RE24176P"/>
    <property type="match status" value="1"/>
</dbReference>
<dbReference type="AlphaFoldDB" id="A0A9Q0S7D2"/>
<keyword evidence="5" id="KW-1185">Reference proteome</keyword>
<keyword evidence="4" id="KW-0808">Transferase</keyword>
<gene>
    <name evidence="4" type="primary">CHKA_1</name>
    <name evidence="4" type="ORF">Bhyg_01416</name>
</gene>
<comment type="caution">
    <text evidence="4">The sequence shown here is derived from an EMBL/GenBank/DDBJ whole genome shotgun (WGS) entry which is preliminary data.</text>
</comment>
<evidence type="ECO:0000313" key="5">
    <source>
        <dbReference type="Proteomes" id="UP001151699"/>
    </source>
</evidence>
<dbReference type="SUPFAM" id="SSF56112">
    <property type="entry name" value="Protein kinase-like (PK-like)"/>
    <property type="match status" value="2"/>
</dbReference>
<keyword evidence="1" id="KW-0443">Lipid metabolism</keyword>
<evidence type="ECO:0000313" key="4">
    <source>
        <dbReference type="EMBL" id="KAJ6646205.1"/>
    </source>
</evidence>
<evidence type="ECO:0000256" key="3">
    <source>
        <dbReference type="ARBA" id="ARBA00038211"/>
    </source>
</evidence>
<dbReference type="InterPro" id="IPR011009">
    <property type="entry name" value="Kinase-like_dom_sf"/>
</dbReference>
<organism evidence="4 5">
    <name type="scientific">Pseudolycoriella hygida</name>
    <dbReference type="NCBI Taxonomy" id="35572"/>
    <lineage>
        <taxon>Eukaryota</taxon>
        <taxon>Metazoa</taxon>
        <taxon>Ecdysozoa</taxon>
        <taxon>Arthropoda</taxon>
        <taxon>Hexapoda</taxon>
        <taxon>Insecta</taxon>
        <taxon>Pterygota</taxon>
        <taxon>Neoptera</taxon>
        <taxon>Endopterygota</taxon>
        <taxon>Diptera</taxon>
        <taxon>Nematocera</taxon>
        <taxon>Sciaroidea</taxon>
        <taxon>Sciaridae</taxon>
        <taxon>Pseudolycoriella</taxon>
    </lineage>
</organism>
<accession>A0A9Q0S7D2</accession>